<proteinExistence type="predicted"/>
<evidence type="ECO:0000313" key="1">
    <source>
        <dbReference type="EMBL" id="TLX45845.1"/>
    </source>
</evidence>
<dbReference type="GO" id="GO:0045227">
    <property type="term" value="P:capsule polysaccharide biosynthetic process"/>
    <property type="evidence" value="ECO:0007669"/>
    <property type="project" value="InterPro"/>
</dbReference>
<dbReference type="InterPro" id="IPR016024">
    <property type="entry name" value="ARM-type_fold"/>
</dbReference>
<dbReference type="Proteomes" id="UP000309186">
    <property type="component" value="Unassembled WGS sequence"/>
</dbReference>
<reference evidence="1 2" key="1">
    <citation type="submission" date="2018-01" db="EMBL/GenBank/DDBJ databases">
        <title>Co-occurrence of chitin degradation, pigmentation and bioactivity in marine Pseudoalteromonas.</title>
        <authorList>
            <person name="Paulsen S."/>
            <person name="Gram L."/>
            <person name="Machado H."/>
        </authorList>
    </citation>
    <scope>NUCLEOTIDE SEQUENCE [LARGE SCALE GENOMIC DNA]</scope>
    <source>
        <strain evidence="1 2">S3663</strain>
    </source>
</reference>
<dbReference type="RefSeq" id="WP_138483253.1">
    <property type="nucleotide sequence ID" value="NZ_PPSW01000027.1"/>
</dbReference>
<dbReference type="GO" id="GO:0016020">
    <property type="term" value="C:membrane"/>
    <property type="evidence" value="ECO:0007669"/>
    <property type="project" value="InterPro"/>
</dbReference>
<dbReference type="InterPro" id="IPR008337">
    <property type="entry name" value="Capsule_biosynth_CapB"/>
</dbReference>
<dbReference type="EMBL" id="PPSW01000027">
    <property type="protein sequence ID" value="TLX45845.1"/>
    <property type="molecule type" value="Genomic_DNA"/>
</dbReference>
<dbReference type="OrthoDB" id="2884at2"/>
<dbReference type="PRINTS" id="PR01758">
    <property type="entry name" value="CAPSULEPROTB"/>
</dbReference>
<comment type="caution">
    <text evidence="1">The sequence shown here is derived from an EMBL/GenBank/DDBJ whole genome shotgun (WGS) entry which is preliminary data.</text>
</comment>
<sequence>MTNNELKQQLELILFANIEEFWLKLYRHKYQNLINELLQWPLIRNIPENESLQAWLQLQSIAFLRHKIEKLNAHTQKLDASYQLFVQRLAKAEISAEKELHILSYARELGATEAQLKEDKQALSRWFDDGAVIDRYQRQVADTEQTLKFLISKLGALTTSHLRANEAEILDNWKKLDLEPFFMQMLQNNHSVHIKHSLIRALVNQVAVIHQCHADPELNEALAAELIELLEEPSTPYQAAIDILEILYVQRPTFIRAHIWALIQETVIDFADRPKSNDSLFVLAALPRIIAKQPKLTSKEIDLLNGLSEHSYPRVRQALIEQLNVIDLEQAKALLVRRLEDETCAAVLFTLVKQFTQPQYAEDAFIFKLWQQVLQKPLPFEVKRLNIESSARVMLNLQLQSDKPEQIFQQFIQTLNMALDKESHIALKRHITRAREQLVSFSQQTLLANIEEQLSQTQSITLSLGVDRHTLGRALSFKAQHAEAFSGRATKKHWHIIPGYRRGRRFWRIWHEFFNPSTDKRQSFNHTQTKKPSSELHVASCSVAEISETNVPGEALFNLTEHSARPHLPLLDYLLSVLSQDRTKEPAFSYTPDGILEIHRPVTLIKRIKAYWHISVHFEQLDSLRKGSELEQKKFISTLRELGFEIKFNAYGDVLGASFPVEQSISKLYSKTALTPVLLNIWFSFKEYLYSIYQNSISQLVFFVTAFMAYFWGRHIHVSRKIKRNRKAIPVSIGGWGTRGKSGTERLKAALFSSLDLRVIAKTTGCEAMMIYGKSNGEQYEVPLFRPFDKASIWEQSDVLDFARKTKADVFLWECMGLTPRYVRILRRWMQDNFATITNAYPDHEDILGPTGIDVAKEMSAFIGSNTQVFTAEQSMMPILSDAADAKHTTLIQTHWGDGYQITPDIRALYPYEEHPDNIALVCKMAQYIGIEKDYVYKETAERIVPDIGVLQHFQSAPIGTISQSFVNSMSANERLATVENWKRLELFDINDQPHIQTIALINNRNDRIARSKVFAQILAEDLRFDYLVVIGTNVDGFNSYLQHAIDERLDTLLKNNDVNDLKAFLNQLNVLYSAQTWLEKINHTLDIPLQTTDITSLETLTAVLNARLLNDADHIQKIVTQYENWQMAISLLDIDDLSNHSELLKETVQSIVASKIVLVENAYVKPDQLTSHIASLAMRNQHQLIIGMQNIKGAGLNYVYMWQQWQKIYQLCETLKSSATKQSEFRKLLLKLAQQPKFSAIEIDYLNLVIEDIAHSEHAQNEFSQAEIKYIQEKVAAAKIGSNQNDEQQPKSKFRGFFNQVIESFLDAGAAVKRKKTAQQVYQDIADQRITIEKAISVLANLNRSQKPGWLTSKNEQQDM</sequence>
<accession>A0A5R9PYU2</accession>
<dbReference type="Gene3D" id="3.40.1190.10">
    <property type="entry name" value="Mur-like, catalytic domain"/>
    <property type="match status" value="1"/>
</dbReference>
<dbReference type="InterPro" id="IPR036565">
    <property type="entry name" value="Mur-like_cat_sf"/>
</dbReference>
<organism evidence="1 2">
    <name type="scientific">Pseudoalteromonas phenolica</name>
    <dbReference type="NCBI Taxonomy" id="161398"/>
    <lineage>
        <taxon>Bacteria</taxon>
        <taxon>Pseudomonadati</taxon>
        <taxon>Pseudomonadota</taxon>
        <taxon>Gammaproteobacteria</taxon>
        <taxon>Alteromonadales</taxon>
        <taxon>Pseudoalteromonadaceae</taxon>
        <taxon>Pseudoalteromonas</taxon>
    </lineage>
</organism>
<gene>
    <name evidence="1" type="ORF">C1E24_16310</name>
</gene>
<dbReference type="GO" id="GO:0005524">
    <property type="term" value="F:ATP binding"/>
    <property type="evidence" value="ECO:0007669"/>
    <property type="project" value="InterPro"/>
</dbReference>
<dbReference type="SUPFAM" id="SSF48371">
    <property type="entry name" value="ARM repeat"/>
    <property type="match status" value="1"/>
</dbReference>
<dbReference type="SUPFAM" id="SSF53623">
    <property type="entry name" value="MurD-like peptide ligases, catalytic domain"/>
    <property type="match status" value="1"/>
</dbReference>
<evidence type="ECO:0000313" key="2">
    <source>
        <dbReference type="Proteomes" id="UP000309186"/>
    </source>
</evidence>
<name>A0A5R9PYU2_9GAMM</name>
<protein>
    <submittedName>
        <fullName evidence="1">Poly-gamma-glutamate synthase PgsB</fullName>
    </submittedName>
</protein>